<dbReference type="InterPro" id="IPR051346">
    <property type="entry name" value="OTU_Deubiquitinase"/>
</dbReference>
<evidence type="ECO:0000259" key="8">
    <source>
        <dbReference type="Pfam" id="PF12340"/>
    </source>
</evidence>
<dbReference type="Pfam" id="PF12340">
    <property type="entry name" value="DUF3638"/>
    <property type="match status" value="1"/>
</dbReference>
<name>A0A8H3IHM6_9LECA</name>
<keyword evidence="5" id="KW-0378">Hydrolase</keyword>
<accession>A0A8H3IHM6</accession>
<evidence type="ECO:0000256" key="6">
    <source>
        <dbReference type="ARBA" id="ARBA00022807"/>
    </source>
</evidence>
<protein>
    <recommendedName>
        <fullName evidence="2">ubiquitinyl hydrolase 1</fullName>
        <ecNumber evidence="2">3.4.19.12</ecNumber>
    </recommendedName>
</protein>
<evidence type="ECO:0000313" key="11">
    <source>
        <dbReference type="EMBL" id="CAF9919073.1"/>
    </source>
</evidence>
<evidence type="ECO:0000256" key="4">
    <source>
        <dbReference type="ARBA" id="ARBA00022786"/>
    </source>
</evidence>
<gene>
    <name evidence="11" type="ORF">GOMPHAMPRED_001670</name>
</gene>
<dbReference type="Proteomes" id="UP000664169">
    <property type="component" value="Unassembled WGS sequence"/>
</dbReference>
<evidence type="ECO:0000256" key="2">
    <source>
        <dbReference type="ARBA" id="ARBA00012759"/>
    </source>
</evidence>
<evidence type="ECO:0000256" key="5">
    <source>
        <dbReference type="ARBA" id="ARBA00022801"/>
    </source>
</evidence>
<evidence type="ECO:0000313" key="12">
    <source>
        <dbReference type="Proteomes" id="UP000664169"/>
    </source>
</evidence>
<dbReference type="InterPro" id="IPR022099">
    <property type="entry name" value="DUF3638"/>
</dbReference>
<feature type="domain" description="DUF3638" evidence="8">
    <location>
        <begin position="2022"/>
        <end position="2128"/>
    </location>
</feature>
<feature type="domain" description="DUF6606" evidence="10">
    <location>
        <begin position="17"/>
        <end position="214"/>
    </location>
</feature>
<reference evidence="11" key="1">
    <citation type="submission" date="2021-03" db="EMBL/GenBank/DDBJ databases">
        <authorList>
            <person name="Tagirdzhanova G."/>
        </authorList>
    </citation>
    <scope>NUCLEOTIDE SEQUENCE</scope>
</reference>
<dbReference type="Pfam" id="PF12359">
    <property type="entry name" value="DUF3645"/>
    <property type="match status" value="1"/>
</dbReference>
<feature type="compositionally biased region" description="Basic and acidic residues" evidence="7">
    <location>
        <begin position="2695"/>
        <end position="2723"/>
    </location>
</feature>
<dbReference type="PANTHER" id="PTHR13367:SF34">
    <property type="match status" value="1"/>
</dbReference>
<dbReference type="GO" id="GO:0004843">
    <property type="term" value="F:cysteine-type deubiquitinase activity"/>
    <property type="evidence" value="ECO:0007669"/>
    <property type="project" value="UniProtKB-EC"/>
</dbReference>
<proteinExistence type="predicted"/>
<dbReference type="GO" id="GO:0006508">
    <property type="term" value="P:proteolysis"/>
    <property type="evidence" value="ECO:0007669"/>
    <property type="project" value="UniProtKB-KW"/>
</dbReference>
<sequence length="2974" mass="339366">MAEQPDLQISCKGLQFIINHVFLPPKLPQQDDSNDQYERSLLDLVCQTLSTFQAKVAPEHRNIVQDVQQSMAQLAQLLDSSQALNGDLLQAAAANSLVKGDEIIFETFELSPINQDVIGTAGRLIREFPASAVAVPLHKLQQHGFVTSLAHAISKMSVQTPASSYVTSHKAGRSHSEIRDTINPRMVTHYLIAILDAFGHPATVATFNRATANEGQPPDLYKNFMIFLLSNVLDRALRFKMGSSLYRVMIAKISQRLLKLDIKPYCSWMAEIEEVLVKAHTVITKRWDTIMDILQPAIELSCLSMLKPFEEIHIQLPELDEFIEGLALRKNSRTSSTVNCAQFLRDVPKGQPPLEFKNPRTAYPIHALAAFETWVEEDLQHWNTNEGTLSAGKLLNDMTRDYHKSASHHYAKNPESFSIMILTILELWKATDALTLKEYPMLGEYDSEIVPELLQCLILPLAQQLKRLRVVEKYLEKRRGDCTNILLSVFRDFGEKHCFATRYFEKSQRHQDLRLTIENAAEDAKRAKLKELQQQKSLYSEWMLRYNQGTCDYVQTLIDRRRNIYERQHSLYCQRCHYQTQAKALEIKVHEWPLSGDENIAKATVFGLEVPALFQEWRDITVYLLIDVLLLEYGEACKANSEDRYKLCHDIGLGSYWNTNWGFPLCVGVGVVSAVKPVSVTHYATKRIQLNPSEKDVCVDNGLRYQYYDESRASFISQFRGPESLLSSCRYVLPERSKALQRFLVKSHVSSDGVAPNRAIALQYDCPDHMSLDEFKAFASLPLGHRIQWHNILLQLAMSTVDFAKQETGIMLSQVAYQAGPSSSDDYRRDAHMVVAHEEMANAVLQQLYKNLARVKGNWQSKWALQAYIQLARRCLSLAPVGKCEQQYLDFLGFARETAYQWFRKLHNRRQESVDVADRKDVLTHQVEVALICIDTLNVDNCYLENVLRSPDAISRYLHSSIIVQENSCSTFTSILYQRWQKFAFRISEKICNLVVSEVHPCLDEAIEQYWPAYSRSKQWQQCKKPWSHWLKMRTSANSAYGRMIVHFDLLSANLLMDGLPPSRLPNNYTSQSAYSILFGLHSLDVMPARIHGMAFTAKEEWHGYTVSFGMSSVDDGHELSSSKLYVFAEQDGQRYDFVPSVFQDHLPLVFVEEFVHWYHHDTHSLILIPRQQPWDLARSVWQISKSHLAWNVKGEEATLIDPRSQTASSISGFLSPLEDASHIHLTLFGQSNPVIVHLPRLQLEFLFEPGTNTLESKEFRKFCVDAQQTIGTLVGLQNKLTLCHKYSGKRMVLIPDGEVSFSKASQHVNISITHSVAKVFHYHIDEDLGRLLDSGELQSKLFLAYLHALSSYCCPDPLTGLTGTEQAIKILCSAAVRSFQKFDARSLQVLQLIVEIAPIRHHYPSHIKVMQKVTWKAELDFMTQDSLLISPVQTIFRQITDHKMFQGDSFLPPPLLKFGSDELLARDLHRSSVYRVSGFGKECFKLDADRIYSARDRLARSTGGHRVYSTTCFINRKNSEIFTELPPQLRDCLWSIFRQNGPPDGCTTILSTVDLSYDAKWLDNPMMLLVPAWYSLVTLIRNMRQQGDVFKFVFWLTCLAFKEDVDMQMVQLLAAYYKLEDVCSIVKPTASRFELTFGREFQTNELERIIEATAKPFEVSAEADLPATQGDTNGTMCRLRRQLFDNALFRATKTFLAHLRDQWPCETPTLIHNEEVMLYIEVDKAMVEIRNRFKEWHCNLRFYEYLLAIERSLKSHKVKIFTTRHQVYLSTEHIYPYRRRFIHTRDLFEDIGMASLPTAPPNPLKLLNPIQESTMPNLRLSALIIKLAKQSLTEADTDYVKYLMTSMASLQNLKKVVLDPETETDAKECTKLLQEYLDQCSSHVKDVYKFITCEAIAVRPLFKLLCGISQGPRMSPYGLALTELYRARRLLKFEFGTTEFTTELLNTGHSNWSPQEFPESLLLEIDSGITIRAKQEEIASYMRSPPGGRNATMQLNMGEGKSSVIIPHIAASLANGSVLLRRIQEICEECNKHQGILLVQPEHLLSLKLMSIERFLAKDYEVAESLLQTQRYFEKTSRDIIDECDEHFNVTFELVYTIGVQKSIDFSPHRWCIVMELLDYHHKSILQIQKARPNAIEIDNTTNGRFPRIRVLDPEVHEVVNIQIAQYVCSHGMSEFPIAQQPEHIREAAFRYMTRAFLTAEDHAAISIDRGSFWTDSKRQILLLLRGLLAGGVFAFAFGLKRWRVNYGLDATRLPITKLAIPFRAKDNPSPRSEFSHTETILVLTALSYLYGGMIDEDIFTSIKHLLKTDQAASKYQDWVRTAPELPSDFRQLSGLNCKDRMQCIELVFPHLRYSKGLIDFYLSNVVFPKYMREFPSKLSASGWDIGELKDMPLTGFSGTNDSRHVLPLAVDYLEIAEQAHTNALVLEYLLQDRNNVCLLPSLGHSGQSETVQFLETIITLEPQIRVVLDVGAQLIDLSNLQVASSWLQLLDACQEVEAAVFVDDDHELTVVDRNSRCTSLQSSPYADKLDSCIVYLDEIHTRGIDLVLPTNYRATVTLGSGLTKDRLVQEIAHKIRKNAVLQPEEQITIPDVLAWSISQTTEDIQRSMKLWANQGLRHAKHKQIWDSIRTDDSFDMTHDEAGKFLDDEAMTLERRYAPMLQDYATPDSSNRCIYDRLVKFTKSGVLSESLQGEQERELAPEVEEERHIERPSSAKAEPHNLHNDVRSLVNTGILPKGSLAFLPAFSILRKTTAAQFYDSMSIPKGILVTQDFVRTIKPSLLKSNVDAYQRPVQWIVTSTGSEDTNVTHMVIISPYEACLLLPAIRQTCKVTLHIYSPRVNEEFESLDHLGLYTEGKPSDNIRIPDDFVSQLNLFAGQVYFNSYAAYVKTCKYLGVRSKLSEGEQTVDGDGFILQPSENGNKFSKSPIPFLRILVNKIRRNNHDITKTHVGKMLGGVMLDESSFDTKPEATSS</sequence>
<dbReference type="InterPro" id="IPR022105">
    <property type="entry name" value="DUF3645"/>
</dbReference>
<keyword evidence="4" id="KW-0833">Ubl conjugation pathway</keyword>
<feature type="region of interest" description="Disordered" evidence="7">
    <location>
        <begin position="2691"/>
        <end position="2723"/>
    </location>
</feature>
<evidence type="ECO:0000256" key="1">
    <source>
        <dbReference type="ARBA" id="ARBA00000707"/>
    </source>
</evidence>
<feature type="domain" description="DUF3645" evidence="9">
    <location>
        <begin position="2252"/>
        <end position="2286"/>
    </location>
</feature>
<keyword evidence="6" id="KW-0788">Thiol protease</keyword>
<evidence type="ECO:0000259" key="10">
    <source>
        <dbReference type="Pfam" id="PF20255"/>
    </source>
</evidence>
<dbReference type="PANTHER" id="PTHR13367">
    <property type="entry name" value="UBIQUITIN THIOESTERASE"/>
    <property type="match status" value="1"/>
</dbReference>
<organism evidence="11 12">
    <name type="scientific">Gomphillus americanus</name>
    <dbReference type="NCBI Taxonomy" id="1940652"/>
    <lineage>
        <taxon>Eukaryota</taxon>
        <taxon>Fungi</taxon>
        <taxon>Dikarya</taxon>
        <taxon>Ascomycota</taxon>
        <taxon>Pezizomycotina</taxon>
        <taxon>Lecanoromycetes</taxon>
        <taxon>OSLEUM clade</taxon>
        <taxon>Ostropomycetidae</taxon>
        <taxon>Ostropales</taxon>
        <taxon>Graphidaceae</taxon>
        <taxon>Gomphilloideae</taxon>
        <taxon>Gomphillus</taxon>
    </lineage>
</organism>
<comment type="catalytic activity">
    <reaction evidence="1">
        <text>Thiol-dependent hydrolysis of ester, thioester, amide, peptide and isopeptide bonds formed by the C-terminal Gly of ubiquitin (a 76-residue protein attached to proteins as an intracellular targeting signal).</text>
        <dbReference type="EC" id="3.4.19.12"/>
    </reaction>
</comment>
<evidence type="ECO:0000256" key="7">
    <source>
        <dbReference type="SAM" id="MobiDB-lite"/>
    </source>
</evidence>
<dbReference type="EMBL" id="CAJPDQ010000014">
    <property type="protein sequence ID" value="CAF9919073.1"/>
    <property type="molecule type" value="Genomic_DNA"/>
</dbReference>
<keyword evidence="12" id="KW-1185">Reference proteome</keyword>
<dbReference type="EC" id="3.4.19.12" evidence="2"/>
<evidence type="ECO:0000256" key="3">
    <source>
        <dbReference type="ARBA" id="ARBA00022670"/>
    </source>
</evidence>
<comment type="caution">
    <text evidence="11">The sequence shown here is derived from an EMBL/GenBank/DDBJ whole genome shotgun (WGS) entry which is preliminary data.</text>
</comment>
<evidence type="ECO:0000259" key="9">
    <source>
        <dbReference type="Pfam" id="PF12359"/>
    </source>
</evidence>
<dbReference type="InterPro" id="IPR046541">
    <property type="entry name" value="DUF6606"/>
</dbReference>
<keyword evidence="3" id="KW-0645">Protease</keyword>
<dbReference type="OrthoDB" id="3182339at2759"/>
<dbReference type="Pfam" id="PF20255">
    <property type="entry name" value="DUF6606"/>
    <property type="match status" value="1"/>
</dbReference>